<comment type="caution">
    <text evidence="2">The sequence shown here is derived from an EMBL/GenBank/DDBJ whole genome shotgun (WGS) entry which is preliminary data.</text>
</comment>
<dbReference type="Proteomes" id="UP000560131">
    <property type="component" value="Unassembled WGS sequence"/>
</dbReference>
<keyword evidence="1" id="KW-0732">Signal</keyword>
<keyword evidence="3" id="KW-1185">Reference proteome</keyword>
<proteinExistence type="predicted"/>
<dbReference type="InterPro" id="IPR011990">
    <property type="entry name" value="TPR-like_helical_dom_sf"/>
</dbReference>
<dbReference type="Gene3D" id="1.25.40.10">
    <property type="entry name" value="Tetratricopeptide repeat domain"/>
    <property type="match status" value="1"/>
</dbReference>
<evidence type="ECO:0000313" key="3">
    <source>
        <dbReference type="Proteomes" id="UP000560131"/>
    </source>
</evidence>
<accession>A0ABR6N7Y1</accession>
<dbReference type="EMBL" id="JACIJN010000009">
    <property type="protein sequence ID" value="MBB5726893.1"/>
    <property type="molecule type" value="Genomic_DNA"/>
</dbReference>
<organism evidence="2 3">
    <name type="scientific">Sphingomonas endophytica</name>
    <dbReference type="NCBI Taxonomy" id="869719"/>
    <lineage>
        <taxon>Bacteria</taxon>
        <taxon>Pseudomonadati</taxon>
        <taxon>Pseudomonadota</taxon>
        <taxon>Alphaproteobacteria</taxon>
        <taxon>Sphingomonadales</taxon>
        <taxon>Sphingomonadaceae</taxon>
        <taxon>Sphingomonas</taxon>
    </lineage>
</organism>
<gene>
    <name evidence="2" type="ORF">FHS97_002841</name>
</gene>
<protein>
    <submittedName>
        <fullName evidence="2">Tetratricopeptide (TPR) repeat protein</fullName>
    </submittedName>
</protein>
<feature type="signal peptide" evidence="1">
    <location>
        <begin position="1"/>
        <end position="20"/>
    </location>
</feature>
<dbReference type="SUPFAM" id="SSF48452">
    <property type="entry name" value="TPR-like"/>
    <property type="match status" value="1"/>
</dbReference>
<sequence length="513" mass="56127">MRRWWAAAALALGMAAPAAATWQQASSRHFVVYSDDEPDKVIEFATRLERFDKAMRVMRGMADPAFSPTQRVRVFVVKDVPTLQKLLGNRNAAGVYMPRLSGPVAFVPRKTNDTGKLALTPQAVLLHEYAHHFMFSSWGDQPFPAWFVEGFAEFNAPMVFEPDRLLIGAPPLYRAYGLIDDSLVPMRDLLTMSPGDKRLDPNQKQVFYGRAWLLTHYMLLNNERRPQLAAYLKALEKGGDPKAAAALLGDPRKLDRELNNYARRKLPILGMNIDKLPIGPVTTRALTPGEEAIMPVVLRSTRGVNPKTAPAVAAAARKIAADYPNDPAVQVALAEAEYDTGAYAAADAAAARALAARPGLREALIYRGMAQSALAEQEHVTDPARWKAARQWFITANHQDAEDPWPLVAHYQALRSAGGAMSPNAEKGLDYAFMLAPFDSGLAMQVAAMHVRKKEYDAAVPALRRVAYDPHGGALGTMAGVVLTAIESKDSAAIDTIAAAMDSKRDDDGEEEK</sequence>
<reference evidence="2 3" key="1">
    <citation type="submission" date="2020-08" db="EMBL/GenBank/DDBJ databases">
        <title>Genomic Encyclopedia of Type Strains, Phase IV (KMG-IV): sequencing the most valuable type-strain genomes for metagenomic binning, comparative biology and taxonomic classification.</title>
        <authorList>
            <person name="Goeker M."/>
        </authorList>
    </citation>
    <scope>NUCLEOTIDE SEQUENCE [LARGE SCALE GENOMIC DNA]</scope>
    <source>
        <strain evidence="2 3">DSM 101535</strain>
    </source>
</reference>
<evidence type="ECO:0000256" key="1">
    <source>
        <dbReference type="SAM" id="SignalP"/>
    </source>
</evidence>
<feature type="chain" id="PRO_5046186230" evidence="1">
    <location>
        <begin position="21"/>
        <end position="513"/>
    </location>
</feature>
<name>A0ABR6N7Y1_9SPHN</name>
<evidence type="ECO:0000313" key="2">
    <source>
        <dbReference type="EMBL" id="MBB5726893.1"/>
    </source>
</evidence>